<keyword evidence="3" id="KW-1185">Reference proteome</keyword>
<gene>
    <name evidence="2" type="ORF">FALBO_12419</name>
</gene>
<protein>
    <submittedName>
        <fullName evidence="2">Lysophospholipase</fullName>
    </submittedName>
</protein>
<evidence type="ECO:0000259" key="1">
    <source>
        <dbReference type="Pfam" id="PF00931"/>
    </source>
</evidence>
<evidence type="ECO:0000313" key="2">
    <source>
        <dbReference type="EMBL" id="KAF4460794.1"/>
    </source>
</evidence>
<dbReference type="Proteomes" id="UP000554235">
    <property type="component" value="Unassembled WGS sequence"/>
</dbReference>
<comment type="caution">
    <text evidence="2">The sequence shown here is derived from an EMBL/GenBank/DDBJ whole genome shotgun (WGS) entry which is preliminary data.</text>
</comment>
<dbReference type="GO" id="GO:0043531">
    <property type="term" value="F:ADP binding"/>
    <property type="evidence" value="ECO:0007669"/>
    <property type="project" value="InterPro"/>
</dbReference>
<dbReference type="InterPro" id="IPR011990">
    <property type="entry name" value="TPR-like_helical_dom_sf"/>
</dbReference>
<dbReference type="SUPFAM" id="SSF52540">
    <property type="entry name" value="P-loop containing nucleoside triphosphate hydrolases"/>
    <property type="match status" value="1"/>
</dbReference>
<dbReference type="Gene3D" id="3.40.50.300">
    <property type="entry name" value="P-loop containing nucleotide triphosphate hydrolases"/>
    <property type="match status" value="1"/>
</dbReference>
<feature type="domain" description="NB-ARC" evidence="1">
    <location>
        <begin position="235"/>
        <end position="384"/>
    </location>
</feature>
<reference evidence="2 3" key="1">
    <citation type="submission" date="2020-01" db="EMBL/GenBank/DDBJ databases">
        <title>Identification and distribution of gene clusters putatively required for synthesis of sphingolipid metabolism inhibitors in phylogenetically diverse species of the filamentous fungus Fusarium.</title>
        <authorList>
            <person name="Kim H.-S."/>
            <person name="Busman M."/>
            <person name="Brown D.W."/>
            <person name="Divon H."/>
            <person name="Uhlig S."/>
            <person name="Proctor R.H."/>
        </authorList>
    </citation>
    <scope>NUCLEOTIDE SEQUENCE [LARGE SCALE GENOMIC DNA]</scope>
    <source>
        <strain evidence="2 3">NRRL 20459</strain>
    </source>
</reference>
<evidence type="ECO:0000313" key="3">
    <source>
        <dbReference type="Proteomes" id="UP000554235"/>
    </source>
</evidence>
<dbReference type="PANTHER" id="PTHR35205:SF1">
    <property type="entry name" value="ZU5 DOMAIN-CONTAINING PROTEIN"/>
    <property type="match status" value="1"/>
</dbReference>
<accession>A0A8H4L403</accession>
<dbReference type="OrthoDB" id="5084756at2759"/>
<dbReference type="Gene3D" id="1.25.40.10">
    <property type="entry name" value="Tetratricopeptide repeat domain"/>
    <property type="match status" value="1"/>
</dbReference>
<dbReference type="PANTHER" id="PTHR35205">
    <property type="entry name" value="NB-ARC AND TPR DOMAIN PROTEIN"/>
    <property type="match status" value="1"/>
</dbReference>
<dbReference type="InterPro" id="IPR002182">
    <property type="entry name" value="NB-ARC"/>
</dbReference>
<dbReference type="EMBL" id="JAADYS010001858">
    <property type="protein sequence ID" value="KAF4460794.1"/>
    <property type="molecule type" value="Genomic_DNA"/>
</dbReference>
<dbReference type="Pfam" id="PF00931">
    <property type="entry name" value="NB-ARC"/>
    <property type="match status" value="1"/>
</dbReference>
<proteinExistence type="predicted"/>
<organism evidence="2 3">
    <name type="scientific">Fusarium albosuccineum</name>
    <dbReference type="NCBI Taxonomy" id="1237068"/>
    <lineage>
        <taxon>Eukaryota</taxon>
        <taxon>Fungi</taxon>
        <taxon>Dikarya</taxon>
        <taxon>Ascomycota</taxon>
        <taxon>Pezizomycotina</taxon>
        <taxon>Sordariomycetes</taxon>
        <taxon>Hypocreomycetidae</taxon>
        <taxon>Hypocreales</taxon>
        <taxon>Nectriaceae</taxon>
        <taxon>Fusarium</taxon>
        <taxon>Fusarium decemcellulare species complex</taxon>
    </lineage>
</organism>
<dbReference type="InterPro" id="IPR027417">
    <property type="entry name" value="P-loop_NTPase"/>
</dbReference>
<name>A0A8H4L403_9HYPO</name>
<dbReference type="AlphaFoldDB" id="A0A8H4L403"/>
<sequence>MEPVEILGASAAALQFANHALKITQFLYTSISKLRIAADVQKQRVEGVSQLSALLHAVICHNVFQTDLVAKELSRCLQDVSRLRDILVKLDTTLTASRWRRYSRKLLALLKDDEINECFAILERDKGSLAIALQNADSRLLSDIGIELTSMHGRVLSMSIVVGKIEDGVEKTSAAVPQVLEKLDTLEVAVSGLKPPEPVQETFTNFPCHRVKDFVGRTGTLVDMRRYLIDEAKSSGPRCAILRGLPGQGKSSTVIEYCRQTLYQPYQAILWIDASSQSSIDYDLTVSAEQILSQQGFIPSTSEGKAFSIFQKLAAGKMQWLVVFDNFDGFQTVPKFKQYLPSVPNASIVITTRRQDVENLVMSEQVVEIEAMNENDALELLCQASRISVRTENHRDLFSARRLVNDLWKNPLAIVQAGLYIHRSRLGFDAFSDIQGDRAMRLLEGSSTHEYLTSLEGSEILRTLTLLTAWDLTLSQVKNEVGVGPKAHKDDLLKLFANLPSRRFSESYLISFCSIMEPWGTSEEMAKEPGSFLAASLQAWDSRAFSDILAEFYDLGLVKHYRIGKDGFYTGEISDMVRDCVRLGLSHETKGQYERIFTDIILHSEASPSKPSSRDTNIEDSRSKLAQLIESWAIPPWEEQIANLILDIWGSGDIDGFDFFDNRHNFSAAIEDLALEATLFRSFIQDADALARLKTKIMCVAQLVTAEPTKEAIDNFLKHVGDAHDEWSNYTESLLTDIVKWLLPIVKVVGLFDRNFLFLIGYMGQNLAQRPRHDDHCKGIQLIKGAFLAIKAKWGFHPDVHAHALYALCWASCLCADYETGEVLARIVVSHCNFDGGGELMAKAMYDLGDSLYMAENNMREAVRILEAASNICAMVLGDTHVEKLRCDARLADALSDIGEPKRGLGLATKTLRTLREHHELIDAGSVRSLEIECLAAQSRCQNKIGQLSQAIQSKRKDLACRRMVCGGEYGYYAGLSMFARMLANGGQTQEAVSTAKETIHGLLELGYPESNEYIRYAYGTLRQLDDHGEEM</sequence>